<evidence type="ECO:0000313" key="2">
    <source>
        <dbReference type="EMBL" id="PPU95361.1"/>
    </source>
</evidence>
<dbReference type="OrthoDB" id="6009090at2"/>
<keyword evidence="3" id="KW-1185">Reference proteome</keyword>
<comment type="caution">
    <text evidence="2">The sequence shown here is derived from an EMBL/GenBank/DDBJ whole genome shotgun (WGS) entry which is preliminary data.</text>
</comment>
<dbReference type="Proteomes" id="UP000238261">
    <property type="component" value="Unassembled WGS sequence"/>
</dbReference>
<keyword evidence="1" id="KW-0472">Membrane</keyword>
<dbReference type="EMBL" id="MDEG01000029">
    <property type="protein sequence ID" value="PPU95361.1"/>
    <property type="molecule type" value="Genomic_DNA"/>
</dbReference>
<accession>A0A2S7EQH2</accession>
<name>A0A2S7EQH2_9XANT</name>
<keyword evidence="1" id="KW-0812">Transmembrane</keyword>
<reference evidence="3" key="1">
    <citation type="submission" date="2016-08" db="EMBL/GenBank/DDBJ databases">
        <authorList>
            <person name="Merda D."/>
            <person name="Briand M."/>
            <person name="Taghouti G."/>
            <person name="Carrere S."/>
            <person name="Gouzy J."/>
            <person name="Portier P."/>
            <person name="Jacques M.-A."/>
            <person name="Fischer-Le Saux M."/>
        </authorList>
    </citation>
    <scope>NUCLEOTIDE SEQUENCE [LARGE SCALE GENOMIC DNA]</scope>
    <source>
        <strain evidence="3">CFBP1156</strain>
    </source>
</reference>
<proteinExistence type="predicted"/>
<feature type="transmembrane region" description="Helical" evidence="1">
    <location>
        <begin position="35"/>
        <end position="53"/>
    </location>
</feature>
<evidence type="ECO:0000313" key="3">
    <source>
        <dbReference type="Proteomes" id="UP000238261"/>
    </source>
</evidence>
<keyword evidence="1" id="KW-1133">Transmembrane helix</keyword>
<sequence>MSLPPPLPAPDLDRMASLRAESDVRTLATPYAVMAWRQGLVLLLANVAAALALRRRRQLRLCKAAATLPCLGFPPGTALGGWTLLVLQRPASAALLQDPRR</sequence>
<dbReference type="RefSeq" id="WP_046977465.1">
    <property type="nucleotide sequence ID" value="NZ_CP043476.1"/>
</dbReference>
<organism evidence="2 3">
    <name type="scientific">Xanthomonas hyacinthi</name>
    <dbReference type="NCBI Taxonomy" id="56455"/>
    <lineage>
        <taxon>Bacteria</taxon>
        <taxon>Pseudomonadati</taxon>
        <taxon>Pseudomonadota</taxon>
        <taxon>Gammaproteobacteria</taxon>
        <taxon>Lysobacterales</taxon>
        <taxon>Lysobacteraceae</taxon>
        <taxon>Xanthomonas</taxon>
    </lineage>
</organism>
<dbReference type="AlphaFoldDB" id="A0A2S7EQH2"/>
<gene>
    <name evidence="2" type="ORF">XhyaCFBP1156_19100</name>
</gene>
<protein>
    <submittedName>
        <fullName evidence="2">Uncharacterized protein</fullName>
    </submittedName>
</protein>
<evidence type="ECO:0000256" key="1">
    <source>
        <dbReference type="SAM" id="Phobius"/>
    </source>
</evidence>